<name>A0A836LMC6_9TRYP</name>
<dbReference type="RefSeq" id="XP_067759986.1">
    <property type="nucleotide sequence ID" value="XM_067903727.1"/>
</dbReference>
<dbReference type="OrthoDB" id="265489at2759"/>
<dbReference type="Proteomes" id="UP000674318">
    <property type="component" value="Chromosome 1"/>
</dbReference>
<feature type="region of interest" description="Disordered" evidence="1">
    <location>
        <begin position="418"/>
        <end position="442"/>
    </location>
</feature>
<accession>A0A836LMC6</accession>
<keyword evidence="3" id="KW-1185">Reference proteome</keyword>
<dbReference type="KEGG" id="phet:94293804"/>
<feature type="region of interest" description="Disordered" evidence="1">
    <location>
        <begin position="301"/>
        <end position="326"/>
    </location>
</feature>
<evidence type="ECO:0000256" key="1">
    <source>
        <dbReference type="SAM" id="MobiDB-lite"/>
    </source>
</evidence>
<dbReference type="AlphaFoldDB" id="A0A836LMC6"/>
<feature type="region of interest" description="Disordered" evidence="1">
    <location>
        <begin position="1"/>
        <end position="46"/>
    </location>
</feature>
<evidence type="ECO:0000313" key="2">
    <source>
        <dbReference type="EMBL" id="KAG5512274.1"/>
    </source>
</evidence>
<dbReference type="EMBL" id="JAFJZO010000001">
    <property type="protein sequence ID" value="KAG5512274.1"/>
    <property type="molecule type" value="Genomic_DNA"/>
</dbReference>
<evidence type="ECO:0000313" key="3">
    <source>
        <dbReference type="Proteomes" id="UP000674318"/>
    </source>
</evidence>
<comment type="caution">
    <text evidence="2">The sequence shown here is derived from an EMBL/GenBank/DDBJ whole genome shotgun (WGS) entry which is preliminary data.</text>
</comment>
<sequence length="442" mass="48487">MGNCCGGVALATTASPPSSPSSSHRQKSATLTSKSTTPKDTTQRRRGELKCMSAAVGVVALPNSSVAHGRRRLHGVAVTAAQFTATSAHVDVATPAHLPHELHMSAQNTLPQRGSVNSSGSDPLMPDLFYISASSSSTQLENCETCDNAENGIGARQDGDIQSSLVEVSQPTQSFRGDVHTYSEMDITSEWEPPSFDRLGRRSDRGRRSGQDCYRLHHLIIRESETRVSLTGMYTHQHQRLLRYLTEERLIAEHLRMLQEYESEWTAQCVGWIVAVERLVRECVAREWWTERAVLARRVGLFRTPPPPPARDDATPDTEASRKMQREDSLALLSNSHTAADLTSSEEAGEDDTSNVCSPLVRASSSLALSAPSVFWQQQERHLTHTRSAPATAGVSRRRHSTPRVSALLPVSHVVSYRSAPSSPLSRGRAMTAQKALHDRVT</sequence>
<organism evidence="2 3">
    <name type="scientific">Porcisia hertigi</name>
    <dbReference type="NCBI Taxonomy" id="2761500"/>
    <lineage>
        <taxon>Eukaryota</taxon>
        <taxon>Discoba</taxon>
        <taxon>Euglenozoa</taxon>
        <taxon>Kinetoplastea</taxon>
        <taxon>Metakinetoplastina</taxon>
        <taxon>Trypanosomatida</taxon>
        <taxon>Trypanosomatidae</taxon>
        <taxon>Leishmaniinae</taxon>
        <taxon>Porcisia</taxon>
    </lineage>
</organism>
<dbReference type="GeneID" id="94293804"/>
<feature type="compositionally biased region" description="Basic and acidic residues" evidence="1">
    <location>
        <begin position="310"/>
        <end position="326"/>
    </location>
</feature>
<reference evidence="2 3" key="1">
    <citation type="submission" date="2021-02" db="EMBL/GenBank/DDBJ databases">
        <title>Porcisia hertigi Genome sequencing and assembly.</title>
        <authorList>
            <person name="Almutairi H."/>
            <person name="Gatherer D."/>
        </authorList>
    </citation>
    <scope>NUCLEOTIDE SEQUENCE [LARGE SCALE GENOMIC DNA]</scope>
    <source>
        <strain evidence="2 3">C119</strain>
    </source>
</reference>
<protein>
    <submittedName>
        <fullName evidence="2">Uncharacterized protein</fullName>
    </submittedName>
</protein>
<feature type="region of interest" description="Disordered" evidence="1">
    <location>
        <begin position="381"/>
        <end position="403"/>
    </location>
</feature>
<gene>
    <name evidence="2" type="ORF">JKF63_07796</name>
</gene>
<feature type="compositionally biased region" description="Polar residues" evidence="1">
    <location>
        <begin position="28"/>
        <end position="40"/>
    </location>
</feature>
<proteinExistence type="predicted"/>